<keyword evidence="2" id="KW-1185">Reference proteome</keyword>
<accession>A0AA40VRU7</accession>
<dbReference type="EMBL" id="VJXY01000018">
    <property type="protein sequence ID" value="MBD6617520.1"/>
    <property type="molecule type" value="Genomic_DNA"/>
</dbReference>
<reference evidence="1" key="1">
    <citation type="submission" date="2019-07" db="EMBL/GenBank/DDBJ databases">
        <title>Toxilogical consequences of a new and cryptic species of cyanobacteria (Komarekiella delphini-convector) recovered from the epidermis of a bottlenose dolphin and 1500 ft. in the air.</title>
        <authorList>
            <person name="Brown A.O."/>
            <person name="Dvorak P."/>
            <person name="Villanueva C.D."/>
            <person name="Foss A.J."/>
            <person name="Garvey A.D."/>
            <person name="Gibson Q.A."/>
            <person name="Johansen J.R."/>
            <person name="Casamatta D.A."/>
        </authorList>
    </citation>
    <scope>NUCLEOTIDE SEQUENCE</scope>
    <source>
        <strain evidence="1">SJRDD-AB1</strain>
    </source>
</reference>
<gene>
    <name evidence="1" type="ORF">FNW02_17230</name>
</gene>
<organism evidence="1 2">
    <name type="scientific">Komarekiella delphini-convector SJRDD-AB1</name>
    <dbReference type="NCBI Taxonomy" id="2593771"/>
    <lineage>
        <taxon>Bacteria</taxon>
        <taxon>Bacillati</taxon>
        <taxon>Cyanobacteriota</taxon>
        <taxon>Cyanophyceae</taxon>
        <taxon>Nostocales</taxon>
        <taxon>Nostocaceae</taxon>
        <taxon>Komarekiella</taxon>
        <taxon>Komarekiella delphini-convector</taxon>
    </lineage>
</organism>
<proteinExistence type="predicted"/>
<name>A0AA40VRU7_9NOST</name>
<sequence>MSSLISNSIGILPTGALGVSFFYHLTKQLTQLDDHVYFIERRGSVSADSLKQSGKIAIATPQGIQSIPTDTILKPDLLTCYRSGFLPEVVLVCPNPDQLLNVITTLVELLVLIEEQEKLLQPATSFPLFVFCSNGIYFQRFRQIFIEKIEEATLFGRLPDLWPSTMPQIVCRFLRGVTIQTGLREGSGSETIYRPGVSRGRTQIAGGDASTRERCCQVLAGRGGWFEEASSSSATRLEFDKALVNLVCNLLGQIWAIDSGGNFKALTVKDILESSHEIRMRELVYQVFRVGQMVKVYDLQEDFEVIFTQVIETCREHADHIPSSLQWLDLNLRLGTLKPQMTPTEAWLIEPLIRYAKASGLKDAANYFQKLKAELVEKLTLATDRNS</sequence>
<dbReference type="Proteomes" id="UP001165986">
    <property type="component" value="Unassembled WGS sequence"/>
</dbReference>
<evidence type="ECO:0000313" key="2">
    <source>
        <dbReference type="Proteomes" id="UP001165986"/>
    </source>
</evidence>
<comment type="caution">
    <text evidence="1">The sequence shown here is derived from an EMBL/GenBank/DDBJ whole genome shotgun (WGS) entry which is preliminary data.</text>
</comment>
<protein>
    <submittedName>
        <fullName evidence="1">Uncharacterized protein</fullName>
    </submittedName>
</protein>
<dbReference type="RefSeq" id="WP_191758746.1">
    <property type="nucleotide sequence ID" value="NZ_VJXY01000018.1"/>
</dbReference>
<dbReference type="AlphaFoldDB" id="A0AA40VRU7"/>
<evidence type="ECO:0000313" key="1">
    <source>
        <dbReference type="EMBL" id="MBD6617520.1"/>
    </source>
</evidence>